<name>A0A8S5QUP0_9CAUD</name>
<proteinExistence type="predicted"/>
<organism evidence="1">
    <name type="scientific">Siphoviridae sp. ct5co22</name>
    <dbReference type="NCBI Taxonomy" id="2826294"/>
    <lineage>
        <taxon>Viruses</taxon>
        <taxon>Duplodnaviria</taxon>
        <taxon>Heunggongvirae</taxon>
        <taxon>Uroviricota</taxon>
        <taxon>Caudoviricetes</taxon>
    </lineage>
</organism>
<protein>
    <submittedName>
        <fullName evidence="1">Uncharacterized protein</fullName>
    </submittedName>
</protein>
<dbReference type="GO" id="GO:0003690">
    <property type="term" value="F:double-stranded DNA binding"/>
    <property type="evidence" value="ECO:0007669"/>
    <property type="project" value="InterPro"/>
</dbReference>
<evidence type="ECO:0000313" key="1">
    <source>
        <dbReference type="EMBL" id="DAE22571.1"/>
    </source>
</evidence>
<dbReference type="Pfam" id="PF07352">
    <property type="entry name" value="Phage_Mu_Gam"/>
    <property type="match status" value="1"/>
</dbReference>
<sequence>MNERENGIFQIQDDQGAEWALKKIREAREEQAKWTDFYRSRMEQVVSQTQETIQFMEGLLRQYFAGVPHRVTKGGTEKYALPSGELICKPAGIEYQRDDKALLDWCEANLPEAVKVTRKASWESVKKYIKETGDIPEGVVPVETEPTFQVK</sequence>
<dbReference type="InterPro" id="IPR009951">
    <property type="entry name" value="Host-nuc_inhib_Gam"/>
</dbReference>
<dbReference type="SUPFAM" id="SSF161266">
    <property type="entry name" value="Gam-like"/>
    <property type="match status" value="1"/>
</dbReference>
<dbReference type="GO" id="GO:0042262">
    <property type="term" value="P:DNA protection"/>
    <property type="evidence" value="ECO:0007669"/>
    <property type="project" value="InterPro"/>
</dbReference>
<reference evidence="1" key="1">
    <citation type="journal article" date="2021" name="Proc. Natl. Acad. Sci. U.S.A.">
        <title>A Catalog of Tens of Thousands of Viruses from Human Metagenomes Reveals Hidden Associations with Chronic Diseases.</title>
        <authorList>
            <person name="Tisza M.J."/>
            <person name="Buck C.B."/>
        </authorList>
    </citation>
    <scope>NUCLEOTIDE SEQUENCE</scope>
    <source>
        <strain evidence="1">Ct5co22</strain>
    </source>
</reference>
<accession>A0A8S5QUP0</accession>
<dbReference type="EMBL" id="BK015735">
    <property type="protein sequence ID" value="DAE22571.1"/>
    <property type="molecule type" value="Genomic_DNA"/>
</dbReference>